<name>A0A6M4H0Y7_9PROT</name>
<feature type="transmembrane region" description="Helical" evidence="2">
    <location>
        <begin position="12"/>
        <end position="30"/>
    </location>
</feature>
<dbReference type="Proteomes" id="UP000501534">
    <property type="component" value="Chromosome"/>
</dbReference>
<dbReference type="EMBL" id="CP053069">
    <property type="protein sequence ID" value="QJR13002.1"/>
    <property type="molecule type" value="Genomic_DNA"/>
</dbReference>
<evidence type="ECO:0000256" key="1">
    <source>
        <dbReference type="SAM" id="MobiDB-lite"/>
    </source>
</evidence>
<keyword evidence="2" id="KW-0472">Membrane</keyword>
<proteinExistence type="predicted"/>
<keyword evidence="2" id="KW-1133">Transmembrane helix</keyword>
<dbReference type="AlphaFoldDB" id="A0A6M4H0Y7"/>
<dbReference type="RefSeq" id="WP_171095703.1">
    <property type="nucleotide sequence ID" value="NZ_CP053069.1"/>
</dbReference>
<evidence type="ECO:0000313" key="4">
    <source>
        <dbReference type="Proteomes" id="UP000501534"/>
    </source>
</evidence>
<keyword evidence="2" id="KW-0812">Transmembrane</keyword>
<sequence length="89" mass="9730">MTNFREFNLDSTLSVAMMVAAGLAVAWFAVSKDSASQQAQRIAAEDRVTVSQEDSHFRVTVTAQRPHDFVPASVQADARRTTGSNSQRT</sequence>
<evidence type="ECO:0000313" key="3">
    <source>
        <dbReference type="EMBL" id="QJR13002.1"/>
    </source>
</evidence>
<dbReference type="KEGG" id="uru:DSM104443_04096"/>
<gene>
    <name evidence="3" type="ORF">DSM104443_04096</name>
</gene>
<keyword evidence="4" id="KW-1185">Reference proteome</keyword>
<organism evidence="3 4">
    <name type="scientific">Usitatibacter rugosus</name>
    <dbReference type="NCBI Taxonomy" id="2732067"/>
    <lineage>
        <taxon>Bacteria</taxon>
        <taxon>Pseudomonadati</taxon>
        <taxon>Pseudomonadota</taxon>
        <taxon>Betaproteobacteria</taxon>
        <taxon>Nitrosomonadales</taxon>
        <taxon>Usitatibacteraceae</taxon>
        <taxon>Usitatibacter</taxon>
    </lineage>
</organism>
<accession>A0A6M4H0Y7</accession>
<evidence type="ECO:0000256" key="2">
    <source>
        <dbReference type="SAM" id="Phobius"/>
    </source>
</evidence>
<protein>
    <submittedName>
        <fullName evidence="3">Uncharacterized protein</fullName>
    </submittedName>
</protein>
<reference evidence="3 4" key="1">
    <citation type="submission" date="2020-04" db="EMBL/GenBank/DDBJ databases">
        <title>Usitatibacter rugosus gen. nov., sp. nov. and Usitatibacter palustris sp. nov., novel members of Usitatibacteraceae fam. nov. within the order Nitrosomonadales isolated from soil.</title>
        <authorList>
            <person name="Huber K.J."/>
            <person name="Neumann-Schaal M."/>
            <person name="Geppert A."/>
            <person name="Luckner M."/>
            <person name="Wanner G."/>
            <person name="Overmann J."/>
        </authorList>
    </citation>
    <scope>NUCLEOTIDE SEQUENCE [LARGE SCALE GENOMIC DNA]</scope>
    <source>
        <strain evidence="3 4">0125_3</strain>
    </source>
</reference>
<feature type="region of interest" description="Disordered" evidence="1">
    <location>
        <begin position="68"/>
        <end position="89"/>
    </location>
</feature>